<dbReference type="OrthoDB" id="430364at2759"/>
<dbReference type="Gene3D" id="1.10.1000.11">
    <property type="entry name" value="Arf Nucleotide-binding Site Opener,domain 2"/>
    <property type="match status" value="1"/>
</dbReference>
<dbReference type="EMBL" id="MVGT01001076">
    <property type="protein sequence ID" value="OVA13877.1"/>
    <property type="molecule type" value="Genomic_DNA"/>
</dbReference>
<dbReference type="SUPFAM" id="SSF48371">
    <property type="entry name" value="ARM repeat"/>
    <property type="match status" value="1"/>
</dbReference>
<evidence type="ECO:0000256" key="4">
    <source>
        <dbReference type="SAM" id="MobiDB-lite"/>
    </source>
</evidence>
<dbReference type="GO" id="GO:0005829">
    <property type="term" value="C:cytosol"/>
    <property type="evidence" value="ECO:0007669"/>
    <property type="project" value="UniProtKB-SubCell"/>
</dbReference>
<dbReference type="InterPro" id="IPR016024">
    <property type="entry name" value="ARM-type_fold"/>
</dbReference>
<dbReference type="PROSITE" id="PS50190">
    <property type="entry name" value="SEC7"/>
    <property type="match status" value="1"/>
</dbReference>
<evidence type="ECO:0000313" key="7">
    <source>
        <dbReference type="Proteomes" id="UP000195402"/>
    </source>
</evidence>
<dbReference type="InterPro" id="IPR023394">
    <property type="entry name" value="Sec7_C_sf"/>
</dbReference>
<keyword evidence="3" id="KW-0344">Guanine-nucleotide releasing factor</keyword>
<dbReference type="Gene3D" id="1.10.220.20">
    <property type="match status" value="1"/>
</dbReference>
<dbReference type="Pfam" id="PF23325">
    <property type="entry name" value="TPR_28"/>
    <property type="match status" value="1"/>
</dbReference>
<dbReference type="GO" id="GO:0005085">
    <property type="term" value="F:guanyl-nucleotide exchange factor activity"/>
    <property type="evidence" value="ECO:0007669"/>
    <property type="project" value="UniProtKB-KW"/>
</dbReference>
<feature type="region of interest" description="Disordered" evidence="4">
    <location>
        <begin position="1"/>
        <end position="20"/>
    </location>
</feature>
<dbReference type="PANTHER" id="PTHR10663">
    <property type="entry name" value="GUANYL-NUCLEOTIDE EXCHANGE FACTOR"/>
    <property type="match status" value="1"/>
</dbReference>
<proteinExistence type="predicted"/>
<dbReference type="GO" id="GO:0032012">
    <property type="term" value="P:regulation of ARF protein signal transduction"/>
    <property type="evidence" value="ECO:0007669"/>
    <property type="project" value="InterPro"/>
</dbReference>
<dbReference type="CDD" id="cd00171">
    <property type="entry name" value="Sec7"/>
    <property type="match status" value="1"/>
</dbReference>
<evidence type="ECO:0000313" key="6">
    <source>
        <dbReference type="EMBL" id="OVA13877.1"/>
    </source>
</evidence>
<dbReference type="Proteomes" id="UP000195402">
    <property type="component" value="Unassembled WGS sequence"/>
</dbReference>
<dbReference type="GO" id="GO:0016020">
    <property type="term" value="C:membrane"/>
    <property type="evidence" value="ECO:0007669"/>
    <property type="project" value="UniProtKB-SubCell"/>
</dbReference>
<evidence type="ECO:0000256" key="1">
    <source>
        <dbReference type="ARBA" id="ARBA00004287"/>
    </source>
</evidence>
<dbReference type="Pfam" id="PF12783">
    <property type="entry name" value="Sec7-like_HUS"/>
    <property type="match status" value="1"/>
</dbReference>
<comment type="subcellular location">
    <subcellularLocation>
        <location evidence="2">Cytoplasm</location>
        <location evidence="2">Cytosol</location>
    </subcellularLocation>
    <subcellularLocation>
        <location evidence="1">Membrane</location>
        <topology evidence="1">Peripheral membrane protein</topology>
        <orientation evidence="1">Cytoplasmic side</orientation>
    </subcellularLocation>
</comment>
<dbReference type="STRING" id="56857.A0A200QTU0"/>
<dbReference type="PANTHER" id="PTHR10663:SF322">
    <property type="entry name" value="ARF GUANINE-NUCLEOTIDE EXCHANGE FACTOR GNL2"/>
    <property type="match status" value="1"/>
</dbReference>
<dbReference type="Pfam" id="PF01369">
    <property type="entry name" value="Sec7"/>
    <property type="match status" value="1"/>
</dbReference>
<dbReference type="InterPro" id="IPR056604">
    <property type="entry name" value="GBF1-like_TPR"/>
</dbReference>
<organism evidence="6 7">
    <name type="scientific">Macleaya cordata</name>
    <name type="common">Five-seeded plume-poppy</name>
    <name type="synonym">Bocconia cordata</name>
    <dbReference type="NCBI Taxonomy" id="56857"/>
    <lineage>
        <taxon>Eukaryota</taxon>
        <taxon>Viridiplantae</taxon>
        <taxon>Streptophyta</taxon>
        <taxon>Embryophyta</taxon>
        <taxon>Tracheophyta</taxon>
        <taxon>Spermatophyta</taxon>
        <taxon>Magnoliopsida</taxon>
        <taxon>Ranunculales</taxon>
        <taxon>Papaveraceae</taxon>
        <taxon>Papaveroideae</taxon>
        <taxon>Macleaya</taxon>
    </lineage>
</organism>
<dbReference type="FunCoup" id="A0A200QTU0">
    <property type="interactions" value="2664"/>
</dbReference>
<gene>
    <name evidence="6" type="ORF">BVC80_1789g18</name>
</gene>
<dbReference type="OMA" id="HLIYYGT"/>
<evidence type="ECO:0000256" key="2">
    <source>
        <dbReference type="ARBA" id="ARBA00004514"/>
    </source>
</evidence>
<feature type="domain" description="SEC7" evidence="5">
    <location>
        <begin position="498"/>
        <end position="688"/>
    </location>
</feature>
<accession>A0A200QTU0</accession>
<dbReference type="GO" id="GO:0016192">
    <property type="term" value="P:vesicle-mediated transport"/>
    <property type="evidence" value="ECO:0007669"/>
    <property type="project" value="UniProtKB-ARBA"/>
</dbReference>
<evidence type="ECO:0000259" key="5">
    <source>
        <dbReference type="PROSITE" id="PS50190"/>
    </source>
</evidence>
<dbReference type="InterPro" id="IPR000904">
    <property type="entry name" value="Sec7_dom"/>
</dbReference>
<dbReference type="InterPro" id="IPR032691">
    <property type="entry name" value="Mon2/Sec7/BIG1-like_HUS"/>
</dbReference>
<comment type="caution">
    <text evidence="6">The sequence shown here is derived from an EMBL/GenBank/DDBJ whole genome shotgun (WGS) entry which is preliminary data.</text>
</comment>
<dbReference type="GO" id="GO:0012505">
    <property type="term" value="C:endomembrane system"/>
    <property type="evidence" value="ECO:0007669"/>
    <property type="project" value="UniProtKB-ARBA"/>
</dbReference>
<evidence type="ECO:0000256" key="3">
    <source>
        <dbReference type="ARBA" id="ARBA00022658"/>
    </source>
</evidence>
<dbReference type="InParanoid" id="A0A200QTU0"/>
<dbReference type="SUPFAM" id="SSF48425">
    <property type="entry name" value="Sec7 domain"/>
    <property type="match status" value="1"/>
</dbReference>
<keyword evidence="7" id="KW-1185">Reference proteome</keyword>
<dbReference type="SMART" id="SM00222">
    <property type="entry name" value="Sec7"/>
    <property type="match status" value="1"/>
</dbReference>
<protein>
    <submittedName>
        <fullName evidence="6">SEC7-like</fullName>
    </submittedName>
</protein>
<dbReference type="FunFam" id="1.10.1000.11:FF:000002">
    <property type="entry name" value="Cytohesin 1"/>
    <property type="match status" value="1"/>
</dbReference>
<dbReference type="InterPro" id="IPR035999">
    <property type="entry name" value="Sec7_dom_sf"/>
</dbReference>
<sequence length="1392" mass="157220">MARAIDEESEEGNDSSSLQKNKRISKLKKKELGISCMLNTEVGAVLAVIRRIPDSNSQFLSTPEENFDSSLLSSLKSLRALIFNPQQEWHKIDPWIYLGPFLDVIQSDEIPAAATGVALSAILKILKLEIFNKKTPGARDAINSIVTGVTSCRLEKTDSTSEEAVLMRVLQVLIGIMRNGASILLTDHAVCTLVNTCFQVVQQSASKGDLLQCNARHTMHELVQTIFAGLPEIDVGENSESENEDDEILPNPDSGYGARCMVDIFHFLCSLLNVVEVVDTDGSTATNSDEDVQLFALILINSAIELGGERIRKHPKFLRMIQDDLFHHLIHYGMCSSPLLLSMICSTVLNIYHFLRRCVRLQLEAFFTYVLLRVANGGSSSQLQEVALEGIISFCRQPTFIIEMFVNYDCDPVFRNVFEEIGKLLSKIAFPVPNNPLSSLQIHAFEGLLITIHNIADNIDEDANPTSTPPYPVLVTEYKPFWIGESKNNENIERWIESLRFRKAQKKKILIAANHFNRDEKKGLDYLKIAHLVPDPPDPKAFAWFYRFTPGLDKNKIGDFLGDPDELHLQVLKEFTDTFNFNGMILDTALRTYLETFRLPGESQKIQRILEAFSEKFYDQQSSEIFVSKDAVFILCYSLIMLNTDQHNPQVKKKMTEEEFIRNNRAINGGKDLPREYLSELFQSISNNAITLFGQSGAPLEMNPNRWVDLINRAKVMEPFILCNFTNCLGRDMLASISGPTVAALSAIFEHADEDETLHECVEGLFSVARIARFGLEDTLDELLASFCKFTMLLNPYSTAEETLYAFSNDMKPRMATLGVFTIVNKFGDSIRGGWRNIVDCLLKLKRLKLLPQSVVEPEIASSSSSDIQRDSKSESGVIFSSFDIGHGSSRQMSGLIGRFSHFMSLDCTEDLLLQAAGNDFEQNLKIIQQCRIANIITNSPNLPEDSLESLGRSLLFAAAGKGQKFSTPVEEEETVGFCWDLIITITLANIHRFPTFWPSFNDYLILVAQFPLFSPCPFAEKAILGLFRVCLKLLATYRSEKLSEELIFKSINLMWKLDKEILDTCSETITQSVSKMLTEYPANIQTQLGWKSVLHLLSISGRHPETYDQGVEALIMLMSDGYHVSRTNYAYCIDCAFGFAALKISPLEKSWKILDLMADSVNFIIQWYRNGYTDPGSNMSNTSSSSFEDGSKNLNSVNFTMNLFIKLVESLRKTSLVRREEIRNHAVLALQRSFTLADELDFTSSNCINCFNLVIFAMVDDLHEKLVEYSRRENSTKEMKSMAGTLKLAMELLKEVFLQFLKPLSQSSGFRQFWLGVLRRMDTCMKTELGDDDESGLQGLVPELLKKIIIEMKEKEILVQTEDNELWDITHVQIQWIAPSLKEELFPEEAI</sequence>
<reference evidence="6 7" key="1">
    <citation type="journal article" date="2017" name="Mol. Plant">
        <title>The Genome of Medicinal Plant Macleaya cordata Provides New Insights into Benzylisoquinoline Alkaloids Metabolism.</title>
        <authorList>
            <person name="Liu X."/>
            <person name="Liu Y."/>
            <person name="Huang P."/>
            <person name="Ma Y."/>
            <person name="Qing Z."/>
            <person name="Tang Q."/>
            <person name="Cao H."/>
            <person name="Cheng P."/>
            <person name="Zheng Y."/>
            <person name="Yuan Z."/>
            <person name="Zhou Y."/>
            <person name="Liu J."/>
            <person name="Tang Z."/>
            <person name="Zhuo Y."/>
            <person name="Zhang Y."/>
            <person name="Yu L."/>
            <person name="Huang J."/>
            <person name="Yang P."/>
            <person name="Peng Q."/>
            <person name="Zhang J."/>
            <person name="Jiang W."/>
            <person name="Zhang Z."/>
            <person name="Lin K."/>
            <person name="Ro D.K."/>
            <person name="Chen X."/>
            <person name="Xiong X."/>
            <person name="Shang Y."/>
            <person name="Huang S."/>
            <person name="Zeng J."/>
        </authorList>
    </citation>
    <scope>NUCLEOTIDE SEQUENCE [LARGE SCALE GENOMIC DNA]</scope>
    <source>
        <strain evidence="7">cv. BLH2017</strain>
        <tissue evidence="6">Root</tissue>
    </source>
</reference>
<name>A0A200QTU0_MACCD</name>